<sequence length="179" mass="20449">MLLLVCIIIVSAIIFIVSLFTRSKKTPAEILSSSEQNIYQYDSHTLFACPEELEFYRALTIAVKGREIIFVKVRAVDLLKPKKGLYSGGDLQRAYNKLLRKNVDFVLCDPMTLEVQTLIQLANDKHKTGIKEENYVKKAAKTAGIKVKRFSSEESYNYAEIEQKLYGEQVEIKSLYATR</sequence>
<dbReference type="InterPro" id="IPR024402">
    <property type="entry name" value="DUF2726"/>
</dbReference>
<dbReference type="Proteomes" id="UP000269041">
    <property type="component" value="Unassembled WGS sequence"/>
</dbReference>
<dbReference type="RefSeq" id="WP_125323456.1">
    <property type="nucleotide sequence ID" value="NZ_AP024889.1"/>
</dbReference>
<feature type="domain" description="DUF2726" evidence="1">
    <location>
        <begin position="50"/>
        <end position="165"/>
    </location>
</feature>
<accession>A0A427TT35</accession>
<dbReference type="EMBL" id="RSFA01000191">
    <property type="protein sequence ID" value="RSD27578.1"/>
    <property type="molecule type" value="Genomic_DNA"/>
</dbReference>
<gene>
    <name evidence="2" type="ORF">EJA03_19810</name>
</gene>
<evidence type="ECO:0000313" key="3">
    <source>
        <dbReference type="Proteomes" id="UP000269041"/>
    </source>
</evidence>
<reference evidence="2 3" key="1">
    <citation type="submission" date="2018-12" db="EMBL/GenBank/DDBJ databases">
        <title>Genomic taxonomy of the Vibrionaceae family.</title>
        <authorList>
            <person name="Gomez-Gil B."/>
            <person name="Enciso-Ibarra K."/>
        </authorList>
    </citation>
    <scope>NUCLEOTIDE SEQUENCE [LARGE SCALE GENOMIC DNA]</scope>
    <source>
        <strain evidence="2 3">CAIM 594</strain>
    </source>
</reference>
<keyword evidence="3" id="KW-1185">Reference proteome</keyword>
<name>A0A427TT35_9VIBR</name>
<dbReference type="InterPro" id="IPR014538">
    <property type="entry name" value="UCP028063_topo_Znf"/>
</dbReference>
<dbReference type="AlphaFoldDB" id="A0A427TT35"/>
<evidence type="ECO:0000313" key="2">
    <source>
        <dbReference type="EMBL" id="RSD27578.1"/>
    </source>
</evidence>
<dbReference type="OrthoDB" id="5782056at2"/>
<evidence type="ECO:0000259" key="1">
    <source>
        <dbReference type="Pfam" id="PF10881"/>
    </source>
</evidence>
<comment type="caution">
    <text evidence="2">The sequence shown here is derived from an EMBL/GenBank/DDBJ whole genome shotgun (WGS) entry which is preliminary data.</text>
</comment>
<dbReference type="PIRSF" id="PIRSF028063">
    <property type="entry name" value="UCP028063"/>
    <property type="match status" value="1"/>
</dbReference>
<protein>
    <submittedName>
        <fullName evidence="2">DUF2726 domain-containing protein</fullName>
    </submittedName>
</protein>
<organism evidence="2 3">
    <name type="scientific">Vibrio pectenicida</name>
    <dbReference type="NCBI Taxonomy" id="62763"/>
    <lineage>
        <taxon>Bacteria</taxon>
        <taxon>Pseudomonadati</taxon>
        <taxon>Pseudomonadota</taxon>
        <taxon>Gammaproteobacteria</taxon>
        <taxon>Vibrionales</taxon>
        <taxon>Vibrionaceae</taxon>
        <taxon>Vibrio</taxon>
    </lineage>
</organism>
<proteinExistence type="predicted"/>
<dbReference type="Pfam" id="PF10881">
    <property type="entry name" value="DUF2726"/>
    <property type="match status" value="1"/>
</dbReference>